<keyword evidence="1" id="KW-0472">Membrane</keyword>
<reference evidence="2 3" key="1">
    <citation type="submission" date="2016-02" db="EMBL/GenBank/DDBJ databases">
        <title>Genome analysis of coral dinoflagellate symbionts highlights evolutionary adaptations to a symbiotic lifestyle.</title>
        <authorList>
            <person name="Aranda M."/>
            <person name="Li Y."/>
            <person name="Liew Y.J."/>
            <person name="Baumgarten S."/>
            <person name="Simakov O."/>
            <person name="Wilson M."/>
            <person name="Piel J."/>
            <person name="Ashoor H."/>
            <person name="Bougouffa S."/>
            <person name="Bajic V.B."/>
            <person name="Ryu T."/>
            <person name="Ravasi T."/>
            <person name="Bayer T."/>
            <person name="Micklem G."/>
            <person name="Kim H."/>
            <person name="Bhak J."/>
            <person name="Lajeunesse T.C."/>
            <person name="Voolstra C.R."/>
        </authorList>
    </citation>
    <scope>NUCLEOTIDE SEQUENCE [LARGE SCALE GENOMIC DNA]</scope>
    <source>
        <strain evidence="2 3">CCMP2467</strain>
    </source>
</reference>
<evidence type="ECO:0000313" key="3">
    <source>
        <dbReference type="Proteomes" id="UP000186817"/>
    </source>
</evidence>
<dbReference type="EMBL" id="LSRX01000006">
    <property type="protein sequence ID" value="OLQ15164.1"/>
    <property type="molecule type" value="Genomic_DNA"/>
</dbReference>
<accession>A0A1Q9F638</accession>
<keyword evidence="1" id="KW-0812">Transmembrane</keyword>
<evidence type="ECO:0000256" key="1">
    <source>
        <dbReference type="SAM" id="Phobius"/>
    </source>
</evidence>
<protein>
    <submittedName>
        <fullName evidence="2">Uncharacterized protein</fullName>
    </submittedName>
</protein>
<proteinExistence type="predicted"/>
<dbReference type="Proteomes" id="UP000186817">
    <property type="component" value="Unassembled WGS sequence"/>
</dbReference>
<evidence type="ECO:0000313" key="2">
    <source>
        <dbReference type="EMBL" id="OLQ15164.1"/>
    </source>
</evidence>
<name>A0A1Q9F638_SYMMI</name>
<comment type="caution">
    <text evidence="2">The sequence shown here is derived from an EMBL/GenBank/DDBJ whole genome shotgun (WGS) entry which is preliminary data.</text>
</comment>
<feature type="transmembrane region" description="Helical" evidence="1">
    <location>
        <begin position="130"/>
        <end position="151"/>
    </location>
</feature>
<keyword evidence="1" id="KW-1133">Transmembrane helix</keyword>
<keyword evidence="3" id="KW-1185">Reference proteome</keyword>
<gene>
    <name evidence="2" type="ORF">AK812_SmicGene591</name>
</gene>
<dbReference type="AlphaFoldDB" id="A0A1Q9F638"/>
<sequence>MDVMDVIDLSMQDADDACDDAMDLAMDDQGPPSRHGLATKASWVPTGFSLAIPHCPLHQQAFVTARVGSLLPEQVPRSLDSFLRVQTSEWYRLVSAIGDVSKRVLVPRKFAPREREQVLLASFPKTELEMCLCAAVLVVLVVAVRVVVLVARSRALAALTAALRHVPGPEASEFLLTLLLDPFALHLGRAPGFEALRTAL</sequence>
<organism evidence="2 3">
    <name type="scientific">Symbiodinium microadriaticum</name>
    <name type="common">Dinoflagellate</name>
    <name type="synonym">Zooxanthella microadriatica</name>
    <dbReference type="NCBI Taxonomy" id="2951"/>
    <lineage>
        <taxon>Eukaryota</taxon>
        <taxon>Sar</taxon>
        <taxon>Alveolata</taxon>
        <taxon>Dinophyceae</taxon>
        <taxon>Suessiales</taxon>
        <taxon>Symbiodiniaceae</taxon>
        <taxon>Symbiodinium</taxon>
    </lineage>
</organism>